<evidence type="ECO:0000313" key="1">
    <source>
        <dbReference type="EnsemblPlants" id="AVESA.00010b.r2.7CG0680790.1.CDS.1"/>
    </source>
</evidence>
<sequence>MRGVFSEMGYSGGPLDFVWLESIHGRCCYLARSISVQVSPVKLVAVQGRFMRNQHQVLLRRLYHIQQTGTVEDYVQRFSDLIDRISAYDSHQDPLHYLTRFLDGLKPAVRVLVSIQKPDTLDEAASLALLWEELADGTDASSDHSNYSPMLRRPQPQHQLPSPSPSSAPPPPPPARWVSKSFEEKRKAKVGRTGTVDRWSSLKEYRRSKGLCYRCGERWGKDHIRNKSIHLHIVQEMLDCLQDPVDDGLSEPEEESPPQQHLHMLSTAAVSPQSGLAKSMKILVEIQGKPMTFLIDSGSSSCFIDSRHASVLAGRQTMDKIVQVKVAGGEIFNCTDSFQALTWHCQGHEFTDSFRVLELNSYDGIIGLDWLAQHSPTITHWAQQWLAFMHQGELTVIHGEGTPAVTHALLELHLVQHDGTEPVTPYSSEIQGLLQQFAEVFAKPVGLPPRRQYDHRIGLQAQETDEEAQLACRPCIGLDPCNLSVSSI</sequence>
<keyword evidence="2" id="KW-1185">Reference proteome</keyword>
<dbReference type="Proteomes" id="UP001732700">
    <property type="component" value="Chromosome 7C"/>
</dbReference>
<dbReference type="EnsemblPlants" id="AVESA.00010b.r2.7CG0680790.1">
    <property type="protein sequence ID" value="AVESA.00010b.r2.7CG0680790.1.CDS.1"/>
    <property type="gene ID" value="AVESA.00010b.r2.7CG0680790"/>
</dbReference>
<evidence type="ECO:0000313" key="2">
    <source>
        <dbReference type="Proteomes" id="UP001732700"/>
    </source>
</evidence>
<protein>
    <submittedName>
        <fullName evidence="1">Uncharacterized protein</fullName>
    </submittedName>
</protein>
<accession>A0ACD6A365</accession>
<proteinExistence type="predicted"/>
<organism evidence="1 2">
    <name type="scientific">Avena sativa</name>
    <name type="common">Oat</name>
    <dbReference type="NCBI Taxonomy" id="4498"/>
    <lineage>
        <taxon>Eukaryota</taxon>
        <taxon>Viridiplantae</taxon>
        <taxon>Streptophyta</taxon>
        <taxon>Embryophyta</taxon>
        <taxon>Tracheophyta</taxon>
        <taxon>Spermatophyta</taxon>
        <taxon>Magnoliopsida</taxon>
        <taxon>Liliopsida</taxon>
        <taxon>Poales</taxon>
        <taxon>Poaceae</taxon>
        <taxon>BOP clade</taxon>
        <taxon>Pooideae</taxon>
        <taxon>Poodae</taxon>
        <taxon>Poeae</taxon>
        <taxon>Poeae Chloroplast Group 1 (Aveneae type)</taxon>
        <taxon>Aveninae</taxon>
        <taxon>Avena</taxon>
    </lineage>
</organism>
<reference evidence="1" key="2">
    <citation type="submission" date="2025-09" db="UniProtKB">
        <authorList>
            <consortium name="EnsemblPlants"/>
        </authorList>
    </citation>
    <scope>IDENTIFICATION</scope>
</reference>
<name>A0ACD6A365_AVESA</name>
<reference evidence="1" key="1">
    <citation type="submission" date="2021-05" db="EMBL/GenBank/DDBJ databases">
        <authorList>
            <person name="Scholz U."/>
            <person name="Mascher M."/>
            <person name="Fiebig A."/>
        </authorList>
    </citation>
    <scope>NUCLEOTIDE SEQUENCE [LARGE SCALE GENOMIC DNA]</scope>
</reference>